<keyword evidence="5" id="KW-1185">Reference proteome</keyword>
<dbReference type="Pfam" id="PF00226">
    <property type="entry name" value="DnaJ"/>
    <property type="match status" value="1"/>
</dbReference>
<keyword evidence="2" id="KW-0812">Transmembrane</keyword>
<protein>
    <submittedName>
        <fullName evidence="4">DnaJ-like protein</fullName>
    </submittedName>
</protein>
<feature type="transmembrane region" description="Helical" evidence="2">
    <location>
        <begin position="106"/>
        <end position="129"/>
    </location>
</feature>
<evidence type="ECO:0000313" key="5">
    <source>
        <dbReference type="Proteomes" id="UP000319449"/>
    </source>
</evidence>
<sequence length="261" mass="28283">MNELHRYYDALGLSPGASFRDVRRSYLRLVREWHPDRFADDPPRQRLAQERLKIINEAYRVLEEALSGVHGQPSAVAPSPPPRAKAETAAEPVSGREKRGREPGGLVRFLSFWPNVLFLAYLLFAARMAAARGDLFYFLQVAAIPAIFALLCSTRLGMRQSIWKAYVAAICIFAVLLAADASMMRTGGREAGPRYPDRGEPVAPTVTGPSGVPVLPELLPGDAGTGAPNGMRQVTPPTPPTAPEAPDRPAAPSAPVVPRGR</sequence>
<dbReference type="CDD" id="cd06257">
    <property type="entry name" value="DnaJ"/>
    <property type="match status" value="1"/>
</dbReference>
<reference evidence="4 5" key="1">
    <citation type="submission" date="2019-07" db="EMBL/GenBank/DDBJ databases">
        <title>Genomic Encyclopedia of Archaeal and Bacterial Type Strains, Phase II (KMG-II): from individual species to whole genera.</title>
        <authorList>
            <person name="Goeker M."/>
        </authorList>
    </citation>
    <scope>NUCLEOTIDE SEQUENCE [LARGE SCALE GENOMIC DNA]</scope>
    <source>
        <strain evidence="4 5">ATCC BAA-1139</strain>
    </source>
</reference>
<dbReference type="SUPFAM" id="SSF46565">
    <property type="entry name" value="Chaperone J-domain"/>
    <property type="match status" value="1"/>
</dbReference>
<keyword evidence="2" id="KW-0472">Membrane</keyword>
<feature type="compositionally biased region" description="Basic and acidic residues" evidence="1">
    <location>
        <begin position="84"/>
        <end position="101"/>
    </location>
</feature>
<feature type="compositionally biased region" description="Basic and acidic residues" evidence="1">
    <location>
        <begin position="187"/>
        <end position="200"/>
    </location>
</feature>
<name>A0A562WSQ6_9BACT</name>
<feature type="region of interest" description="Disordered" evidence="1">
    <location>
        <begin position="187"/>
        <end position="261"/>
    </location>
</feature>
<organism evidence="4 5">
    <name type="scientific">Geobacter argillaceus</name>
    <dbReference type="NCBI Taxonomy" id="345631"/>
    <lineage>
        <taxon>Bacteria</taxon>
        <taxon>Pseudomonadati</taxon>
        <taxon>Thermodesulfobacteriota</taxon>
        <taxon>Desulfuromonadia</taxon>
        <taxon>Geobacterales</taxon>
        <taxon>Geobacteraceae</taxon>
        <taxon>Geobacter</taxon>
    </lineage>
</organism>
<dbReference type="AlphaFoldDB" id="A0A562WSQ6"/>
<dbReference type="Proteomes" id="UP000319449">
    <property type="component" value="Unassembled WGS sequence"/>
</dbReference>
<evidence type="ECO:0000256" key="2">
    <source>
        <dbReference type="SAM" id="Phobius"/>
    </source>
</evidence>
<feature type="transmembrane region" description="Helical" evidence="2">
    <location>
        <begin position="135"/>
        <end position="153"/>
    </location>
</feature>
<dbReference type="InterPro" id="IPR050817">
    <property type="entry name" value="DjlA_DnaK_co-chaperone"/>
</dbReference>
<feature type="transmembrane region" description="Helical" evidence="2">
    <location>
        <begin position="165"/>
        <end position="184"/>
    </location>
</feature>
<dbReference type="Gene3D" id="1.10.287.110">
    <property type="entry name" value="DnaJ domain"/>
    <property type="match status" value="1"/>
</dbReference>
<accession>A0A562WSQ6</accession>
<proteinExistence type="predicted"/>
<comment type="caution">
    <text evidence="4">The sequence shown here is derived from an EMBL/GenBank/DDBJ whole genome shotgun (WGS) entry which is preliminary data.</text>
</comment>
<dbReference type="PROSITE" id="PS50076">
    <property type="entry name" value="DNAJ_2"/>
    <property type="match status" value="1"/>
</dbReference>
<feature type="compositionally biased region" description="Low complexity" evidence="1">
    <location>
        <begin position="248"/>
        <end position="261"/>
    </location>
</feature>
<feature type="domain" description="J" evidence="3">
    <location>
        <begin position="6"/>
        <end position="67"/>
    </location>
</feature>
<feature type="region of interest" description="Disordered" evidence="1">
    <location>
        <begin position="71"/>
        <end position="101"/>
    </location>
</feature>
<dbReference type="SMART" id="SM00271">
    <property type="entry name" value="DnaJ"/>
    <property type="match status" value="1"/>
</dbReference>
<dbReference type="OrthoDB" id="9779889at2"/>
<dbReference type="InterPro" id="IPR036869">
    <property type="entry name" value="J_dom_sf"/>
</dbReference>
<dbReference type="RefSeq" id="WP_145017875.1">
    <property type="nucleotide sequence ID" value="NZ_VLLN01000002.1"/>
</dbReference>
<keyword evidence="2" id="KW-1133">Transmembrane helix</keyword>
<dbReference type="PANTHER" id="PTHR24074">
    <property type="entry name" value="CO-CHAPERONE PROTEIN DJLA"/>
    <property type="match status" value="1"/>
</dbReference>
<dbReference type="PRINTS" id="PR00625">
    <property type="entry name" value="JDOMAIN"/>
</dbReference>
<dbReference type="EMBL" id="VLLN01000002">
    <property type="protein sequence ID" value="TWJ33155.1"/>
    <property type="molecule type" value="Genomic_DNA"/>
</dbReference>
<evidence type="ECO:0000259" key="3">
    <source>
        <dbReference type="PROSITE" id="PS50076"/>
    </source>
</evidence>
<gene>
    <name evidence="4" type="ORF">JN12_00570</name>
</gene>
<evidence type="ECO:0000313" key="4">
    <source>
        <dbReference type="EMBL" id="TWJ33155.1"/>
    </source>
</evidence>
<evidence type="ECO:0000256" key="1">
    <source>
        <dbReference type="SAM" id="MobiDB-lite"/>
    </source>
</evidence>
<dbReference type="InterPro" id="IPR001623">
    <property type="entry name" value="DnaJ_domain"/>
</dbReference>